<comment type="caution">
    <text evidence="4">The sequence shown here is derived from an EMBL/GenBank/DDBJ whole genome shotgun (WGS) entry which is preliminary data.</text>
</comment>
<dbReference type="Proteomes" id="UP001431783">
    <property type="component" value="Unassembled WGS sequence"/>
</dbReference>
<reference evidence="4 5" key="1">
    <citation type="submission" date="2023-03" db="EMBL/GenBank/DDBJ databases">
        <title>Genome insight into feeding habits of ladybird beetles.</title>
        <authorList>
            <person name="Li H.-S."/>
            <person name="Huang Y.-H."/>
            <person name="Pang H."/>
        </authorList>
    </citation>
    <scope>NUCLEOTIDE SEQUENCE [LARGE SCALE GENOMIC DNA]</scope>
    <source>
        <strain evidence="4">SYSU_2023b</strain>
        <tissue evidence="4">Whole body</tissue>
    </source>
</reference>
<dbReference type="InterPro" id="IPR035940">
    <property type="entry name" value="CAP_sf"/>
</dbReference>
<dbReference type="SUPFAM" id="SSF55797">
    <property type="entry name" value="PR-1-like"/>
    <property type="match status" value="1"/>
</dbReference>
<gene>
    <name evidence="4" type="ORF">WA026_015635</name>
</gene>
<feature type="chain" id="PRO_5043598331" evidence="3">
    <location>
        <begin position="17"/>
        <end position="284"/>
    </location>
</feature>
<evidence type="ECO:0000256" key="1">
    <source>
        <dbReference type="ARBA" id="ARBA00004613"/>
    </source>
</evidence>
<keyword evidence="5" id="KW-1185">Reference proteome</keyword>
<evidence type="ECO:0000313" key="5">
    <source>
        <dbReference type="Proteomes" id="UP001431783"/>
    </source>
</evidence>
<dbReference type="AlphaFoldDB" id="A0AAW1V921"/>
<comment type="subcellular location">
    <subcellularLocation>
        <location evidence="1">Secreted</location>
    </subcellularLocation>
</comment>
<dbReference type="Gene3D" id="3.40.33.10">
    <property type="entry name" value="CAP"/>
    <property type="match status" value="1"/>
</dbReference>
<evidence type="ECO:0000256" key="2">
    <source>
        <dbReference type="ARBA" id="ARBA00022525"/>
    </source>
</evidence>
<feature type="signal peptide" evidence="3">
    <location>
        <begin position="1"/>
        <end position="16"/>
    </location>
</feature>
<protein>
    <submittedName>
        <fullName evidence="4">Uncharacterized protein</fullName>
    </submittedName>
</protein>
<keyword evidence="2" id="KW-0964">Secreted</keyword>
<proteinExistence type="predicted"/>
<name>A0AAW1V921_9CUCU</name>
<evidence type="ECO:0000256" key="3">
    <source>
        <dbReference type="SAM" id="SignalP"/>
    </source>
</evidence>
<evidence type="ECO:0000313" key="4">
    <source>
        <dbReference type="EMBL" id="KAK9891668.1"/>
    </source>
</evidence>
<dbReference type="EMBL" id="JARQZJ010000129">
    <property type="protein sequence ID" value="KAK9891668.1"/>
    <property type="molecule type" value="Genomic_DNA"/>
</dbReference>
<organism evidence="4 5">
    <name type="scientific">Henosepilachna vigintioctopunctata</name>
    <dbReference type="NCBI Taxonomy" id="420089"/>
    <lineage>
        <taxon>Eukaryota</taxon>
        <taxon>Metazoa</taxon>
        <taxon>Ecdysozoa</taxon>
        <taxon>Arthropoda</taxon>
        <taxon>Hexapoda</taxon>
        <taxon>Insecta</taxon>
        <taxon>Pterygota</taxon>
        <taxon>Neoptera</taxon>
        <taxon>Endopterygota</taxon>
        <taxon>Coleoptera</taxon>
        <taxon>Polyphaga</taxon>
        <taxon>Cucujiformia</taxon>
        <taxon>Coccinelloidea</taxon>
        <taxon>Coccinellidae</taxon>
        <taxon>Epilachninae</taxon>
        <taxon>Epilachnini</taxon>
        <taxon>Henosepilachna</taxon>
    </lineage>
</organism>
<accession>A0AAW1V921</accession>
<keyword evidence="3" id="KW-0732">Signal</keyword>
<sequence>MEILFTLCNIIVFVIAGGPKVDYCFVQCTNSYANVHLVCQRLHSCPKPKQCVEYQAKKSWRQHMLNLLNDVRNAAANGSTKLGFGNTGAKNMHALTYDMELEYIGTCYLNQCGPSRLGCLDSVRFPAYTMSAGTRGLEFDNNLWNSLIWNSGTLKYSFRKKNNAVLYENKNYVWNTLYFWEAQYVGCAAAKKKGITWILCLFGPMHYKVGGEVFKVAKHSGEIASQCEDGRNKKYPALCGKIGDVPAGEMWTHLKITASSSNNVCKINMILIICSVLFTKFANK</sequence>